<dbReference type="Proteomes" id="UP000734854">
    <property type="component" value="Unassembled WGS sequence"/>
</dbReference>
<dbReference type="InterPro" id="IPR005607">
    <property type="entry name" value="BSD_dom"/>
</dbReference>
<dbReference type="AlphaFoldDB" id="A0A8J5KJZ5"/>
<feature type="compositionally biased region" description="Acidic residues" evidence="1">
    <location>
        <begin position="389"/>
        <end position="400"/>
    </location>
</feature>
<dbReference type="SMART" id="SM00751">
    <property type="entry name" value="BSD"/>
    <property type="match status" value="1"/>
</dbReference>
<feature type="compositionally biased region" description="Basic and acidic residues" evidence="1">
    <location>
        <begin position="14"/>
        <end position="28"/>
    </location>
</feature>
<organism evidence="3 4">
    <name type="scientific">Zingiber officinale</name>
    <name type="common">Ginger</name>
    <name type="synonym">Amomum zingiber</name>
    <dbReference type="NCBI Taxonomy" id="94328"/>
    <lineage>
        <taxon>Eukaryota</taxon>
        <taxon>Viridiplantae</taxon>
        <taxon>Streptophyta</taxon>
        <taxon>Embryophyta</taxon>
        <taxon>Tracheophyta</taxon>
        <taxon>Spermatophyta</taxon>
        <taxon>Magnoliopsida</taxon>
        <taxon>Liliopsida</taxon>
        <taxon>Zingiberales</taxon>
        <taxon>Zingiberaceae</taxon>
        <taxon>Zingiber</taxon>
    </lineage>
</organism>
<dbReference type="OrthoDB" id="2021158at2759"/>
<comment type="caution">
    <text evidence="3">The sequence shown here is derived from an EMBL/GenBank/DDBJ whole genome shotgun (WGS) entry which is preliminary data.</text>
</comment>
<dbReference type="EMBL" id="JACMSC010000015">
    <property type="protein sequence ID" value="KAG6486468.1"/>
    <property type="molecule type" value="Genomic_DNA"/>
</dbReference>
<protein>
    <recommendedName>
        <fullName evidence="2">BSD domain-containing protein</fullName>
    </recommendedName>
</protein>
<feature type="compositionally biased region" description="Polar residues" evidence="1">
    <location>
        <begin position="342"/>
        <end position="359"/>
    </location>
</feature>
<name>A0A8J5KJZ5_ZINOF</name>
<feature type="domain" description="BSD" evidence="2">
    <location>
        <begin position="186"/>
        <end position="238"/>
    </location>
</feature>
<gene>
    <name evidence="3" type="ORF">ZIOFF_055044</name>
</gene>
<evidence type="ECO:0000313" key="3">
    <source>
        <dbReference type="EMBL" id="KAG6486468.1"/>
    </source>
</evidence>
<evidence type="ECO:0000313" key="4">
    <source>
        <dbReference type="Proteomes" id="UP000734854"/>
    </source>
</evidence>
<dbReference type="PROSITE" id="PS50858">
    <property type="entry name" value="BSD"/>
    <property type="match status" value="1"/>
</dbReference>
<accession>A0A8J5KJZ5</accession>
<keyword evidence="4" id="KW-1185">Reference proteome</keyword>
<feature type="compositionally biased region" description="Polar residues" evidence="1">
    <location>
        <begin position="377"/>
        <end position="386"/>
    </location>
</feature>
<proteinExistence type="predicted"/>
<feature type="compositionally biased region" description="Acidic residues" evidence="1">
    <location>
        <begin position="360"/>
        <end position="376"/>
    </location>
</feature>
<evidence type="ECO:0000259" key="2">
    <source>
        <dbReference type="PROSITE" id="PS50858"/>
    </source>
</evidence>
<dbReference type="PANTHER" id="PTHR31923:SF4">
    <property type="entry name" value="BSD DOMAIN-CONTAINING PROTEIN"/>
    <property type="match status" value="1"/>
</dbReference>
<dbReference type="PANTHER" id="PTHR31923">
    <property type="entry name" value="BSD DOMAIN-CONTAINING PROTEIN"/>
    <property type="match status" value="1"/>
</dbReference>
<dbReference type="Pfam" id="PF03909">
    <property type="entry name" value="BSD"/>
    <property type="match status" value="1"/>
</dbReference>
<sequence length="400" mass="44158">MSWLARSLANALIPDRHADEVDPAERADPGGSRDGSGEDDSGGGGVKEDFFELTQTLSRQFRGVAAFLAPPPTSSSDATPSGRDVPEEFSDFPSIAGLQSDLAEIGGRFRSGISRLSGSKAVTEISKIASTFIPFGPGDEEDEGLEGKYGTEAVGVTEEVMAFVRNISMHPETWLDFPLLPDDEESDDFDMSDAQQEHALTVERLAPRLAALRLELCPSHMSEGCFWKIYFVLLHPRLDKHDSEHLSTPQIVEARALLLQQLQLPAKTEKPEVDVSYRKMDDSPLQSKEQITEQKDLYEISPSETKEVVTAVLTIDVMTEKLPVQTDEVEIIDKTVIEEEPPQQTQKSHSDASQVSVEQFSEDEEGDDWLIEETEETGASRSTNIPLVNDEDVSFSDLED</sequence>
<feature type="region of interest" description="Disordered" evidence="1">
    <location>
        <begin position="14"/>
        <end position="49"/>
    </location>
</feature>
<feature type="region of interest" description="Disordered" evidence="1">
    <location>
        <begin position="339"/>
        <end position="400"/>
    </location>
</feature>
<evidence type="ECO:0000256" key="1">
    <source>
        <dbReference type="SAM" id="MobiDB-lite"/>
    </source>
</evidence>
<reference evidence="3 4" key="1">
    <citation type="submission" date="2020-08" db="EMBL/GenBank/DDBJ databases">
        <title>Plant Genome Project.</title>
        <authorList>
            <person name="Zhang R.-G."/>
        </authorList>
    </citation>
    <scope>NUCLEOTIDE SEQUENCE [LARGE SCALE GENOMIC DNA]</scope>
    <source>
        <tissue evidence="3">Rhizome</tissue>
    </source>
</reference>